<name>A0A917JXE8_9GAMM</name>
<organism evidence="3 4">
    <name type="scientific">Legionella impletisoli</name>
    <dbReference type="NCBI Taxonomy" id="343510"/>
    <lineage>
        <taxon>Bacteria</taxon>
        <taxon>Pseudomonadati</taxon>
        <taxon>Pseudomonadota</taxon>
        <taxon>Gammaproteobacteria</taxon>
        <taxon>Legionellales</taxon>
        <taxon>Legionellaceae</taxon>
        <taxon>Legionella</taxon>
    </lineage>
</organism>
<evidence type="ECO:0000313" key="3">
    <source>
        <dbReference type="EMBL" id="GGI87508.1"/>
    </source>
</evidence>
<sequence length="185" mass="20580">MAFKRTTAFFLVILLQVSLPALAAQEEIERSVWVNEAIAATYTYNYKNFLQRQKEIAKFFTADGWIAYSKALNDSKLPEAVQKNNYFVSAVAQLPPEIKPVNGAIWQANMPLLVVYKNPQYQQKQTLSVTIQFKEVSGGQGVRGLAITSLQSKVIEPPCTCQPNDSNQHKNTNSNGKTKAPATPN</sequence>
<keyword evidence="4" id="KW-1185">Reference proteome</keyword>
<keyword evidence="2" id="KW-0732">Signal</keyword>
<dbReference type="CDD" id="cd16385">
    <property type="entry name" value="IcmL"/>
    <property type="match status" value="1"/>
</dbReference>
<reference evidence="3" key="1">
    <citation type="journal article" date="2014" name="Int. J. Syst. Evol. Microbiol.">
        <title>Complete genome sequence of Corynebacterium casei LMG S-19264T (=DSM 44701T), isolated from a smear-ripened cheese.</title>
        <authorList>
            <consortium name="US DOE Joint Genome Institute (JGI-PGF)"/>
            <person name="Walter F."/>
            <person name="Albersmeier A."/>
            <person name="Kalinowski J."/>
            <person name="Ruckert C."/>
        </authorList>
    </citation>
    <scope>NUCLEOTIDE SEQUENCE</scope>
    <source>
        <strain evidence="3">JCM 13919</strain>
    </source>
</reference>
<dbReference type="Pfam" id="PF11393">
    <property type="entry name" value="T4BSS_DotI_IcmL"/>
    <property type="match status" value="1"/>
</dbReference>
<dbReference type="Proteomes" id="UP000630149">
    <property type="component" value="Unassembled WGS sequence"/>
</dbReference>
<dbReference type="AlphaFoldDB" id="A0A917JXE8"/>
<comment type="caution">
    <text evidence="3">The sequence shown here is derived from an EMBL/GenBank/DDBJ whole genome shotgun (WGS) entry which is preliminary data.</text>
</comment>
<evidence type="ECO:0000256" key="2">
    <source>
        <dbReference type="SAM" id="SignalP"/>
    </source>
</evidence>
<dbReference type="RefSeq" id="WP_131776890.1">
    <property type="nucleotide sequence ID" value="NZ_BMOB01000006.1"/>
</dbReference>
<dbReference type="InterPro" id="IPR021055">
    <property type="entry name" value="T4BSS_IcmL/DotI"/>
</dbReference>
<accession>A0A917JXE8</accession>
<evidence type="ECO:0000313" key="4">
    <source>
        <dbReference type="Proteomes" id="UP000630149"/>
    </source>
</evidence>
<feature type="compositionally biased region" description="Polar residues" evidence="1">
    <location>
        <begin position="161"/>
        <end position="177"/>
    </location>
</feature>
<feature type="chain" id="PRO_5037471707" evidence="2">
    <location>
        <begin position="24"/>
        <end position="185"/>
    </location>
</feature>
<feature type="region of interest" description="Disordered" evidence="1">
    <location>
        <begin position="159"/>
        <end position="185"/>
    </location>
</feature>
<reference evidence="3" key="2">
    <citation type="submission" date="2020-09" db="EMBL/GenBank/DDBJ databases">
        <authorList>
            <person name="Sun Q."/>
            <person name="Ohkuma M."/>
        </authorList>
    </citation>
    <scope>NUCLEOTIDE SEQUENCE</scope>
    <source>
        <strain evidence="3">JCM 13919</strain>
    </source>
</reference>
<evidence type="ECO:0000256" key="1">
    <source>
        <dbReference type="SAM" id="MobiDB-lite"/>
    </source>
</evidence>
<proteinExistence type="predicted"/>
<dbReference type="EMBL" id="BMOB01000006">
    <property type="protein sequence ID" value="GGI87508.1"/>
    <property type="molecule type" value="Genomic_DNA"/>
</dbReference>
<protein>
    <submittedName>
        <fullName evidence="3">Type IV secretion system protein IcmL</fullName>
    </submittedName>
</protein>
<gene>
    <name evidence="3" type="ORF">GCM10007966_15320</name>
</gene>
<feature type="signal peptide" evidence="2">
    <location>
        <begin position="1"/>
        <end position="23"/>
    </location>
</feature>
<dbReference type="OrthoDB" id="5641224at2"/>